<dbReference type="AlphaFoldDB" id="A0A8S9XFW4"/>
<accession>A0A8S9XFW4</accession>
<dbReference type="Proteomes" id="UP000466442">
    <property type="component" value="Unassembled WGS sequence"/>
</dbReference>
<evidence type="ECO:0008006" key="3">
    <source>
        <dbReference type="Google" id="ProtNLM"/>
    </source>
</evidence>
<evidence type="ECO:0000313" key="1">
    <source>
        <dbReference type="EMBL" id="KAF6207434.1"/>
    </source>
</evidence>
<keyword evidence="2" id="KW-1185">Reference proteome</keyword>
<reference evidence="1" key="1">
    <citation type="journal article" date="2021" name="Mol. Ecol. Resour.">
        <title>Apolygus lucorum genome provides insights into omnivorousness and mesophyll feeding.</title>
        <authorList>
            <person name="Liu Y."/>
            <person name="Liu H."/>
            <person name="Wang H."/>
            <person name="Huang T."/>
            <person name="Liu B."/>
            <person name="Yang B."/>
            <person name="Yin L."/>
            <person name="Li B."/>
            <person name="Zhang Y."/>
            <person name="Zhang S."/>
            <person name="Jiang F."/>
            <person name="Zhang X."/>
            <person name="Ren Y."/>
            <person name="Wang B."/>
            <person name="Wang S."/>
            <person name="Lu Y."/>
            <person name="Wu K."/>
            <person name="Fan W."/>
            <person name="Wang G."/>
        </authorList>
    </citation>
    <scope>NUCLEOTIDE SEQUENCE</scope>
    <source>
        <strain evidence="1">12Hb</strain>
    </source>
</reference>
<sequence length="192" mass="22120">MGADIEIEVNDEEGWVFFGDYLAAPDADRFLDGAVAALSYPKFKKKWFPLIEQQAQDNLKIHFKSRIYNYLAKELRDSENAENFPMEVENAHPLEEFYDFGTEEVNMPPDGLDYKAQSIMEAYFNDQRTGLETLDIYPSVNHIFKQTNTPLPSSAHVERLFSYATMTNTPKSNRLSDEKFEKRVILRANASS</sequence>
<proteinExistence type="predicted"/>
<dbReference type="EMBL" id="WIXP02000008">
    <property type="protein sequence ID" value="KAF6207434.1"/>
    <property type="molecule type" value="Genomic_DNA"/>
</dbReference>
<comment type="caution">
    <text evidence="1">The sequence shown here is derived from an EMBL/GenBank/DDBJ whole genome shotgun (WGS) entry which is preliminary data.</text>
</comment>
<evidence type="ECO:0000313" key="2">
    <source>
        <dbReference type="Proteomes" id="UP000466442"/>
    </source>
</evidence>
<protein>
    <recommendedName>
        <fullName evidence="3">HAT C-terminal dimerisation domain-containing protein</fullName>
    </recommendedName>
</protein>
<organism evidence="1 2">
    <name type="scientific">Apolygus lucorum</name>
    <name type="common">Small green plant bug</name>
    <name type="synonym">Lygocoris lucorum</name>
    <dbReference type="NCBI Taxonomy" id="248454"/>
    <lineage>
        <taxon>Eukaryota</taxon>
        <taxon>Metazoa</taxon>
        <taxon>Ecdysozoa</taxon>
        <taxon>Arthropoda</taxon>
        <taxon>Hexapoda</taxon>
        <taxon>Insecta</taxon>
        <taxon>Pterygota</taxon>
        <taxon>Neoptera</taxon>
        <taxon>Paraneoptera</taxon>
        <taxon>Hemiptera</taxon>
        <taxon>Heteroptera</taxon>
        <taxon>Panheteroptera</taxon>
        <taxon>Cimicomorpha</taxon>
        <taxon>Miridae</taxon>
        <taxon>Mirini</taxon>
        <taxon>Apolygus</taxon>
    </lineage>
</organism>
<gene>
    <name evidence="1" type="ORF">GE061_018677</name>
</gene>
<dbReference type="OrthoDB" id="6630833at2759"/>
<name>A0A8S9XFW4_APOLU</name>